<gene>
    <name evidence="1" type="ORF">MgSA37_02912</name>
</gene>
<keyword evidence="2" id="KW-1185">Reference proteome</keyword>
<proteinExistence type="predicted"/>
<dbReference type="Gene3D" id="1.20.5.1210">
    <property type="entry name" value="Integron cassette protein helical domain"/>
    <property type="match status" value="1"/>
</dbReference>
<dbReference type="Proteomes" id="UP000218263">
    <property type="component" value="Chromosome"/>
</dbReference>
<accession>A0A0X8X2X9</accession>
<dbReference type="AlphaFoldDB" id="A0A0X8X2X9"/>
<evidence type="ECO:0000313" key="2">
    <source>
        <dbReference type="Proteomes" id="UP000218263"/>
    </source>
</evidence>
<dbReference type="RefSeq" id="WP_096352784.1">
    <property type="nucleotide sequence ID" value="NZ_AP017313.1"/>
</dbReference>
<reference evidence="1 2" key="1">
    <citation type="submission" date="2015-12" db="EMBL/GenBank/DDBJ databases">
        <title>Genome sequence of Mucilaginibacter gotjawali.</title>
        <authorList>
            <person name="Lee J.S."/>
            <person name="Lee K.C."/>
            <person name="Kim K.K."/>
            <person name="Lee B.W."/>
        </authorList>
    </citation>
    <scope>NUCLEOTIDE SEQUENCE [LARGE SCALE GENOMIC DNA]</scope>
    <source>
        <strain evidence="1 2">SA3-7</strain>
    </source>
</reference>
<dbReference type="EMBL" id="AP017313">
    <property type="protein sequence ID" value="BAU54734.1"/>
    <property type="molecule type" value="Genomic_DNA"/>
</dbReference>
<dbReference type="Pfam" id="PF18287">
    <property type="entry name" value="Hfx_Cass5"/>
    <property type="match status" value="1"/>
</dbReference>
<dbReference type="OrthoDB" id="894172at2"/>
<protein>
    <submittedName>
        <fullName evidence="1">Uncharacterized protein</fullName>
    </submittedName>
</protein>
<organism evidence="1 2">
    <name type="scientific">Mucilaginibacter gotjawali</name>
    <dbReference type="NCBI Taxonomy" id="1550579"/>
    <lineage>
        <taxon>Bacteria</taxon>
        <taxon>Pseudomonadati</taxon>
        <taxon>Bacteroidota</taxon>
        <taxon>Sphingobacteriia</taxon>
        <taxon>Sphingobacteriales</taxon>
        <taxon>Sphingobacteriaceae</taxon>
        <taxon>Mucilaginibacter</taxon>
    </lineage>
</organism>
<sequence length="99" mass="11941">MKTDHIKEIKIDESGRLCIFPEKERFSMIWRSATEVHWDDKGLFLFSPKPREWSYFDWYKHIIKVVQEANCHLVITDKTVWIDIPPTLKEEIESFCNLI</sequence>
<name>A0A0X8X2X9_9SPHI</name>
<evidence type="ECO:0000313" key="1">
    <source>
        <dbReference type="EMBL" id="BAU54734.1"/>
    </source>
</evidence>
<dbReference type="InterPro" id="IPR041376">
    <property type="entry name" value="Hfx_Cass5"/>
</dbReference>
<dbReference type="Gene3D" id="2.20.20.40">
    <property type="entry name" value="Integron cassette protein"/>
    <property type="match status" value="1"/>
</dbReference>
<dbReference type="KEGG" id="mgot:MgSA37_02912"/>